<keyword evidence="2" id="KW-0436">Ligase</keyword>
<evidence type="ECO:0000313" key="8">
    <source>
        <dbReference type="Proteomes" id="UP000694888"/>
    </source>
</evidence>
<dbReference type="Pfam" id="PF00501">
    <property type="entry name" value="AMP-binding"/>
    <property type="match status" value="1"/>
</dbReference>
<feature type="transmembrane region" description="Helical" evidence="6">
    <location>
        <begin position="263"/>
        <end position="285"/>
    </location>
</feature>
<organism evidence="8 9">
    <name type="scientific">Aplysia californica</name>
    <name type="common">California sea hare</name>
    <dbReference type="NCBI Taxonomy" id="6500"/>
    <lineage>
        <taxon>Eukaryota</taxon>
        <taxon>Metazoa</taxon>
        <taxon>Spiralia</taxon>
        <taxon>Lophotrochozoa</taxon>
        <taxon>Mollusca</taxon>
        <taxon>Gastropoda</taxon>
        <taxon>Heterobranchia</taxon>
        <taxon>Euthyneura</taxon>
        <taxon>Tectipleura</taxon>
        <taxon>Aplysiida</taxon>
        <taxon>Aplysioidea</taxon>
        <taxon>Aplysiidae</taxon>
        <taxon>Aplysia</taxon>
    </lineage>
</organism>
<comment type="similarity">
    <text evidence="1">Belongs to the ATP-dependent AMP-binding enzyme family.</text>
</comment>
<feature type="domain" description="AMP-dependent synthetase/ligase" evidence="7">
    <location>
        <begin position="53"/>
        <end position="383"/>
    </location>
</feature>
<sequence length="623" mass="69582">MSTKFDQGSAKALEALNYKLYPSLQDDVETIRVLNRREKGRQLALQSLVIDKFEKQAAANPKKEFLIFEDNVFTYEFVDQMACKVANIAKSWGLKAGQNVAIMMENEPAFVWTFLGLQKMGISVALINHNLRLQPLQHSILATQPSHLIVGADKTLLQAVTAILDKLKPHNVQVWAYGLGFDPPPSDIHSLDPLLLEALTSAISPVVRRGISTSDVCCYIFTSGTTGNPKPVKVSQGRANALCITLLAVSLNSSDRLYIVLPLYHTVGLGIGLFSAIFVGATVVLSRKFSASHFWSDCRRHDATVFLYIGELFRYLLAQPQSELDSKHSVRAVYGNGLRRDIWSEVERRFRIPQIMEFFGATEGTSLFLNATGKPGAVGRLSPLLSLYNDDKALVRFDYATAAPLRDKNGRCMKVNIGEPGLCLSIIPPNVLENGAYRIYHGPSSNNEKKMARDVFQEGDVYFNFGDVLVMDKDYWVYFHDRIGDTFRWKGENVSTLEVSNVMTSLSFVYDVYVYGVKVPGHDGKAGMAAVTMNKGQSLGPKELLKLYDHVMVELPNYARPLFLRNLGQPVITNTFKQRKVELIVEGYDQNVITDPLFFLDHENSTYSTLTQGHLSKLLSSKL</sequence>
<dbReference type="InterPro" id="IPR020845">
    <property type="entry name" value="AMP-binding_CS"/>
</dbReference>
<dbReference type="Gene3D" id="3.40.50.12780">
    <property type="entry name" value="N-terminal domain of ligase-like"/>
    <property type="match status" value="1"/>
</dbReference>
<comment type="catalytic activity">
    <reaction evidence="3">
        <text>a very long-chain fatty acid + ATP + CoA = a very long-chain fatty acyl-CoA + AMP + diphosphate</text>
        <dbReference type="Rhea" id="RHEA:54536"/>
        <dbReference type="ChEBI" id="CHEBI:30616"/>
        <dbReference type="ChEBI" id="CHEBI:33019"/>
        <dbReference type="ChEBI" id="CHEBI:57287"/>
        <dbReference type="ChEBI" id="CHEBI:58950"/>
        <dbReference type="ChEBI" id="CHEBI:138261"/>
        <dbReference type="ChEBI" id="CHEBI:456215"/>
    </reaction>
    <physiologicalReaction direction="left-to-right" evidence="3">
        <dbReference type="Rhea" id="RHEA:54537"/>
    </physiologicalReaction>
</comment>
<gene>
    <name evidence="9" type="primary">LOC101860573</name>
</gene>
<dbReference type="SUPFAM" id="SSF56801">
    <property type="entry name" value="Acetyl-CoA synthetase-like"/>
    <property type="match status" value="1"/>
</dbReference>
<dbReference type="InterPro" id="IPR042099">
    <property type="entry name" value="ANL_N_sf"/>
</dbReference>
<protein>
    <recommendedName>
        <fullName evidence="4">Long-chain-fatty-acid--CoA ligase</fullName>
    </recommendedName>
</protein>
<dbReference type="PROSITE" id="PS00455">
    <property type="entry name" value="AMP_BINDING"/>
    <property type="match status" value="1"/>
</dbReference>
<dbReference type="GeneID" id="101860573"/>
<keyword evidence="6" id="KW-1133">Transmembrane helix</keyword>
<evidence type="ECO:0000313" key="9">
    <source>
        <dbReference type="RefSeq" id="XP_035825814.1"/>
    </source>
</evidence>
<dbReference type="RefSeq" id="XP_035825814.1">
    <property type="nucleotide sequence ID" value="XM_035969921.1"/>
</dbReference>
<evidence type="ECO:0000259" key="7">
    <source>
        <dbReference type="Pfam" id="PF00501"/>
    </source>
</evidence>
<evidence type="ECO:0000256" key="6">
    <source>
        <dbReference type="SAM" id="Phobius"/>
    </source>
</evidence>
<dbReference type="PANTHER" id="PTHR43107:SF22">
    <property type="entry name" value="VERY LONG-CHAIN ACYL-COA SYNTHETASE"/>
    <property type="match status" value="1"/>
</dbReference>
<keyword evidence="6" id="KW-0812">Transmembrane</keyword>
<dbReference type="InterPro" id="IPR000873">
    <property type="entry name" value="AMP-dep_synth/lig_dom"/>
</dbReference>
<evidence type="ECO:0000256" key="5">
    <source>
        <dbReference type="ARBA" id="ARBA00048666"/>
    </source>
</evidence>
<evidence type="ECO:0000256" key="3">
    <source>
        <dbReference type="ARBA" id="ARBA00036527"/>
    </source>
</evidence>
<comment type="catalytic activity">
    <reaction evidence="5">
        <text>tetracosanoate + ATP + CoA = tetracosanoyl-CoA + AMP + diphosphate</text>
        <dbReference type="Rhea" id="RHEA:33639"/>
        <dbReference type="ChEBI" id="CHEBI:30616"/>
        <dbReference type="ChEBI" id="CHEBI:31014"/>
        <dbReference type="ChEBI" id="CHEBI:33019"/>
        <dbReference type="ChEBI" id="CHEBI:57287"/>
        <dbReference type="ChEBI" id="CHEBI:65052"/>
        <dbReference type="ChEBI" id="CHEBI:456215"/>
    </reaction>
    <physiologicalReaction direction="left-to-right" evidence="5">
        <dbReference type="Rhea" id="RHEA:33640"/>
    </physiologicalReaction>
</comment>
<name>A0ABM1VTS2_APLCA</name>
<reference evidence="9" key="1">
    <citation type="submission" date="2025-08" db="UniProtKB">
        <authorList>
            <consortium name="RefSeq"/>
        </authorList>
    </citation>
    <scope>IDENTIFICATION</scope>
</reference>
<evidence type="ECO:0000256" key="2">
    <source>
        <dbReference type="ARBA" id="ARBA00022598"/>
    </source>
</evidence>
<keyword evidence="6" id="KW-0472">Membrane</keyword>
<evidence type="ECO:0000256" key="1">
    <source>
        <dbReference type="ARBA" id="ARBA00006432"/>
    </source>
</evidence>
<evidence type="ECO:0000256" key="4">
    <source>
        <dbReference type="ARBA" id="ARBA00041297"/>
    </source>
</evidence>
<keyword evidence="8" id="KW-1185">Reference proteome</keyword>
<proteinExistence type="inferred from homology"/>
<dbReference type="PANTHER" id="PTHR43107">
    <property type="entry name" value="LONG-CHAIN FATTY ACID TRANSPORT PROTEIN"/>
    <property type="match status" value="1"/>
</dbReference>
<dbReference type="Proteomes" id="UP000694888">
    <property type="component" value="Unplaced"/>
</dbReference>
<accession>A0ABM1VTS2</accession>